<accession>A0A368T174</accession>
<gene>
    <name evidence="8" type="ORF">DEF24_20375</name>
</gene>
<dbReference type="PROSITE" id="PS50895">
    <property type="entry name" value="SURF1"/>
    <property type="match status" value="1"/>
</dbReference>
<evidence type="ECO:0000256" key="6">
    <source>
        <dbReference type="RuleBase" id="RU363076"/>
    </source>
</evidence>
<keyword evidence="9" id="KW-1185">Reference proteome</keyword>
<evidence type="ECO:0000313" key="9">
    <source>
        <dbReference type="Proteomes" id="UP000253318"/>
    </source>
</evidence>
<comment type="subcellular location">
    <subcellularLocation>
        <location evidence="6">Cell membrane</location>
        <topology evidence="6">Multi-pass membrane protein</topology>
    </subcellularLocation>
    <subcellularLocation>
        <location evidence="1">Membrane</location>
    </subcellularLocation>
</comment>
<reference evidence="8 9" key="1">
    <citation type="submission" date="2018-04" db="EMBL/GenBank/DDBJ databases">
        <title>Novel actinobacteria from marine sediment.</title>
        <authorList>
            <person name="Ng Z.Y."/>
            <person name="Tan G.Y.A."/>
        </authorList>
    </citation>
    <scope>NUCLEOTIDE SEQUENCE [LARGE SCALE GENOMIC DNA]</scope>
    <source>
        <strain evidence="8 9">TPS81</strain>
    </source>
</reference>
<keyword evidence="3 6" id="KW-0812">Transmembrane</keyword>
<feature type="region of interest" description="Disordered" evidence="7">
    <location>
        <begin position="261"/>
        <end position="281"/>
    </location>
</feature>
<dbReference type="RefSeq" id="WP_114399462.1">
    <property type="nucleotide sequence ID" value="NZ_QEIM01000127.1"/>
</dbReference>
<comment type="caution">
    <text evidence="8">The sequence shown here is derived from an EMBL/GenBank/DDBJ whole genome shotgun (WGS) entry which is preliminary data.</text>
</comment>
<dbReference type="PROSITE" id="PS51257">
    <property type="entry name" value="PROKAR_LIPOPROTEIN"/>
    <property type="match status" value="1"/>
</dbReference>
<sequence length="281" mass="29460">MRFPLLQPRWLGIHLLAVVVVLGCFGLGYWQFIRAQEPSREVITNPVEELASAVDLATVLGPGDYVGQDLANEAVRVSGTFDAEGQVVVPALSPEGEEGYNVVAPLVTADGAAVAVDRGWLPEEQVGPDRAAPAPPEGAVTVTGWLRPPQAENTKGYSAMSVPDGEVERIAPAVLVNAWPYRLYDGYVVLGEQAAADGAAGVEAAADAGLRIVPPPEPPAGIQWNFRNVSYAAQWAVFGVAAIVFWVSLVRRELAELRATGESGGARNGTDGAQPSAVGAD</sequence>
<organism evidence="8 9">
    <name type="scientific">Marinitenerispora sediminis</name>
    <dbReference type="NCBI Taxonomy" id="1931232"/>
    <lineage>
        <taxon>Bacteria</taxon>
        <taxon>Bacillati</taxon>
        <taxon>Actinomycetota</taxon>
        <taxon>Actinomycetes</taxon>
        <taxon>Streptosporangiales</taxon>
        <taxon>Nocardiopsidaceae</taxon>
        <taxon>Marinitenerispora</taxon>
    </lineage>
</organism>
<keyword evidence="6" id="KW-1003">Cell membrane</keyword>
<dbReference type="Pfam" id="PF02104">
    <property type="entry name" value="SURF1"/>
    <property type="match status" value="1"/>
</dbReference>
<keyword evidence="4 6" id="KW-1133">Transmembrane helix</keyword>
<evidence type="ECO:0000256" key="3">
    <source>
        <dbReference type="ARBA" id="ARBA00022692"/>
    </source>
</evidence>
<dbReference type="OrthoDB" id="9807214at2"/>
<dbReference type="PANTHER" id="PTHR23427:SF2">
    <property type="entry name" value="SURFEIT LOCUS PROTEIN 1"/>
    <property type="match status" value="1"/>
</dbReference>
<dbReference type="PANTHER" id="PTHR23427">
    <property type="entry name" value="SURFEIT LOCUS PROTEIN"/>
    <property type="match status" value="1"/>
</dbReference>
<evidence type="ECO:0000256" key="5">
    <source>
        <dbReference type="ARBA" id="ARBA00023136"/>
    </source>
</evidence>
<dbReference type="Proteomes" id="UP000253318">
    <property type="component" value="Unassembled WGS sequence"/>
</dbReference>
<dbReference type="InterPro" id="IPR045214">
    <property type="entry name" value="Surf1/Surf4"/>
</dbReference>
<evidence type="ECO:0000256" key="4">
    <source>
        <dbReference type="ARBA" id="ARBA00022989"/>
    </source>
</evidence>
<feature type="transmembrane region" description="Helical" evidence="6">
    <location>
        <begin position="12"/>
        <end position="32"/>
    </location>
</feature>
<evidence type="ECO:0000256" key="1">
    <source>
        <dbReference type="ARBA" id="ARBA00004370"/>
    </source>
</evidence>
<evidence type="ECO:0000256" key="2">
    <source>
        <dbReference type="ARBA" id="ARBA00007165"/>
    </source>
</evidence>
<dbReference type="InterPro" id="IPR002994">
    <property type="entry name" value="Surf1/Shy1"/>
</dbReference>
<feature type="transmembrane region" description="Helical" evidence="6">
    <location>
        <begin position="232"/>
        <end position="250"/>
    </location>
</feature>
<dbReference type="AlphaFoldDB" id="A0A368T174"/>
<evidence type="ECO:0000256" key="7">
    <source>
        <dbReference type="SAM" id="MobiDB-lite"/>
    </source>
</evidence>
<dbReference type="GO" id="GO:0005886">
    <property type="term" value="C:plasma membrane"/>
    <property type="evidence" value="ECO:0007669"/>
    <property type="project" value="UniProtKB-SubCell"/>
</dbReference>
<name>A0A368T174_9ACTN</name>
<evidence type="ECO:0000313" key="8">
    <source>
        <dbReference type="EMBL" id="RCV53618.1"/>
    </source>
</evidence>
<proteinExistence type="inferred from homology"/>
<keyword evidence="5 6" id="KW-0472">Membrane</keyword>
<protein>
    <recommendedName>
        <fullName evidence="6">SURF1-like protein</fullName>
    </recommendedName>
</protein>
<comment type="similarity">
    <text evidence="2 6">Belongs to the SURF1 family.</text>
</comment>
<dbReference type="EMBL" id="QEIN01000186">
    <property type="protein sequence ID" value="RCV53618.1"/>
    <property type="molecule type" value="Genomic_DNA"/>
</dbReference>
<dbReference type="CDD" id="cd06662">
    <property type="entry name" value="SURF1"/>
    <property type="match status" value="1"/>
</dbReference>